<dbReference type="PANTHER" id="PTHR24292">
    <property type="entry name" value="CYTOCHROME P450"/>
    <property type="match status" value="1"/>
</dbReference>
<dbReference type="Gene3D" id="1.10.630.10">
    <property type="entry name" value="Cytochrome P450"/>
    <property type="match status" value="1"/>
</dbReference>
<feature type="non-terminal residue" evidence="14">
    <location>
        <position position="303"/>
    </location>
</feature>
<dbReference type="InterPro" id="IPR002401">
    <property type="entry name" value="Cyt_P450_E_grp-I"/>
</dbReference>
<evidence type="ECO:0000256" key="10">
    <source>
        <dbReference type="ARBA" id="ARBA00023004"/>
    </source>
</evidence>
<dbReference type="PROSITE" id="PS00086">
    <property type="entry name" value="CYTOCHROME_P450"/>
    <property type="match status" value="1"/>
</dbReference>
<dbReference type="PRINTS" id="PR00385">
    <property type="entry name" value="P450"/>
</dbReference>
<accession>A0ABY6LKN3</accession>
<evidence type="ECO:0000256" key="2">
    <source>
        <dbReference type="ARBA" id="ARBA00004174"/>
    </source>
</evidence>
<evidence type="ECO:0000256" key="6">
    <source>
        <dbReference type="ARBA" id="ARBA00022723"/>
    </source>
</evidence>
<dbReference type="InterPro" id="IPR017972">
    <property type="entry name" value="Cyt_P450_CS"/>
</dbReference>
<dbReference type="EMBL" id="CP092881">
    <property type="protein sequence ID" value="UYV80962.1"/>
    <property type="molecule type" value="Genomic_DNA"/>
</dbReference>
<gene>
    <name evidence="14" type="ORF">LAZ67_19002288</name>
</gene>
<evidence type="ECO:0000256" key="8">
    <source>
        <dbReference type="ARBA" id="ARBA00022848"/>
    </source>
</evidence>
<keyword evidence="10 13" id="KW-0408">Iron</keyword>
<keyword evidence="5 13" id="KW-0349">Heme</keyword>
<dbReference type="SUPFAM" id="SSF48264">
    <property type="entry name" value="Cytochrome P450"/>
    <property type="match status" value="1"/>
</dbReference>
<organism evidence="14 15">
    <name type="scientific">Cordylochernes scorpioides</name>
    <dbReference type="NCBI Taxonomy" id="51811"/>
    <lineage>
        <taxon>Eukaryota</taxon>
        <taxon>Metazoa</taxon>
        <taxon>Ecdysozoa</taxon>
        <taxon>Arthropoda</taxon>
        <taxon>Chelicerata</taxon>
        <taxon>Arachnida</taxon>
        <taxon>Pseudoscorpiones</taxon>
        <taxon>Cheliferoidea</taxon>
        <taxon>Chernetidae</taxon>
        <taxon>Cordylochernes</taxon>
    </lineage>
</organism>
<keyword evidence="6 13" id="KW-0479">Metal-binding</keyword>
<proteinExistence type="inferred from homology"/>
<dbReference type="InterPro" id="IPR001128">
    <property type="entry name" value="Cyt_P450"/>
</dbReference>
<dbReference type="PANTHER" id="PTHR24292:SF54">
    <property type="entry name" value="CYP9F3-RELATED"/>
    <property type="match status" value="1"/>
</dbReference>
<dbReference type="PRINTS" id="PR00463">
    <property type="entry name" value="EP450I"/>
</dbReference>
<evidence type="ECO:0000313" key="14">
    <source>
        <dbReference type="EMBL" id="UYV80962.1"/>
    </source>
</evidence>
<keyword evidence="9 13" id="KW-0560">Oxidoreductase</keyword>
<evidence type="ECO:0000256" key="4">
    <source>
        <dbReference type="ARBA" id="ARBA00010617"/>
    </source>
</evidence>
<dbReference type="InterPro" id="IPR036396">
    <property type="entry name" value="Cyt_P450_sf"/>
</dbReference>
<evidence type="ECO:0000256" key="11">
    <source>
        <dbReference type="ARBA" id="ARBA00023033"/>
    </source>
</evidence>
<dbReference type="Pfam" id="PF00067">
    <property type="entry name" value="p450"/>
    <property type="match status" value="1"/>
</dbReference>
<evidence type="ECO:0000256" key="13">
    <source>
        <dbReference type="RuleBase" id="RU000461"/>
    </source>
</evidence>
<protein>
    <submittedName>
        <fullName evidence="14">TBXAS1</fullName>
    </submittedName>
</protein>
<evidence type="ECO:0000256" key="9">
    <source>
        <dbReference type="ARBA" id="ARBA00023002"/>
    </source>
</evidence>
<keyword evidence="7" id="KW-0256">Endoplasmic reticulum</keyword>
<name>A0ABY6LKN3_9ARAC</name>
<comment type="similarity">
    <text evidence="4 13">Belongs to the cytochrome P450 family.</text>
</comment>
<reference evidence="14 15" key="1">
    <citation type="submission" date="2022-01" db="EMBL/GenBank/DDBJ databases">
        <title>A chromosomal length assembly of Cordylochernes scorpioides.</title>
        <authorList>
            <person name="Zeh D."/>
            <person name="Zeh J."/>
        </authorList>
    </citation>
    <scope>NUCLEOTIDE SEQUENCE [LARGE SCALE GENOMIC DNA]</scope>
    <source>
        <strain evidence="14">IN4F17</strain>
        <tissue evidence="14">Whole Body</tissue>
    </source>
</reference>
<sequence length="303" mass="34307">MEGGTAADVRTVSFPSLAPLLFRLAIWSTQLNGEKSSLKFLLDVGDHIYRQRLKMPEVQRKDVLQLLIDYNRDAAKTNGETLEISARKDHSLILFVDGSKPMLSDDEIVMNAITFIFGGWVCQPVNRPTEAAVHRYDTTAVTLKFALHTLAHHQDVQDKVREEVRKVQGDKDIFDPDDVGKLTYMEQVLSEVLRLYPPSPMAVQRLASKDYEVNGKKIPKSIPFIVALDALHRSEKYWDNPEEFDPERFSPEQKANIPAFVYQPFGAGPRMCIGMRMANMVDKALLALILSKFRLVATSETDK</sequence>
<evidence type="ECO:0000256" key="7">
    <source>
        <dbReference type="ARBA" id="ARBA00022824"/>
    </source>
</evidence>
<comment type="cofactor">
    <cofactor evidence="1">
        <name>heme</name>
        <dbReference type="ChEBI" id="CHEBI:30413"/>
    </cofactor>
</comment>
<comment type="subcellular location">
    <subcellularLocation>
        <location evidence="3">Endoplasmic reticulum membrane</location>
        <topology evidence="3">Peripheral membrane protein</topology>
    </subcellularLocation>
    <subcellularLocation>
        <location evidence="2">Microsome membrane</location>
        <topology evidence="2">Peripheral membrane protein</topology>
    </subcellularLocation>
</comment>
<evidence type="ECO:0000256" key="12">
    <source>
        <dbReference type="ARBA" id="ARBA00023136"/>
    </source>
</evidence>
<keyword evidence="8" id="KW-0492">Microsome</keyword>
<dbReference type="InterPro" id="IPR050476">
    <property type="entry name" value="Insect_CytP450_Detox"/>
</dbReference>
<evidence type="ECO:0000256" key="1">
    <source>
        <dbReference type="ARBA" id="ARBA00001971"/>
    </source>
</evidence>
<evidence type="ECO:0000256" key="3">
    <source>
        <dbReference type="ARBA" id="ARBA00004406"/>
    </source>
</evidence>
<evidence type="ECO:0000256" key="5">
    <source>
        <dbReference type="ARBA" id="ARBA00022617"/>
    </source>
</evidence>
<evidence type="ECO:0000313" key="15">
    <source>
        <dbReference type="Proteomes" id="UP001235939"/>
    </source>
</evidence>
<dbReference type="Proteomes" id="UP001235939">
    <property type="component" value="Chromosome 19"/>
</dbReference>
<keyword evidence="15" id="KW-1185">Reference proteome</keyword>
<keyword evidence="12" id="KW-0472">Membrane</keyword>
<keyword evidence="11 13" id="KW-0503">Monooxygenase</keyword>